<dbReference type="EMBL" id="JAUEPH010000006">
    <property type="protein sequence ID" value="MDN3205276.1"/>
    <property type="molecule type" value="Genomic_DNA"/>
</dbReference>
<keyword evidence="2" id="KW-1185">Reference proteome</keyword>
<dbReference type="RefSeq" id="WP_290001452.1">
    <property type="nucleotide sequence ID" value="NZ_JAUEPH010000006.1"/>
</dbReference>
<comment type="caution">
    <text evidence="1">The sequence shown here is derived from an EMBL/GenBank/DDBJ whole genome shotgun (WGS) entry which is preliminary data.</text>
</comment>
<evidence type="ECO:0000313" key="1">
    <source>
        <dbReference type="EMBL" id="MDN3205276.1"/>
    </source>
</evidence>
<organism evidence="1 2">
    <name type="scientific">Algoriphagus sediminis</name>
    <dbReference type="NCBI Taxonomy" id="3057113"/>
    <lineage>
        <taxon>Bacteria</taxon>
        <taxon>Pseudomonadati</taxon>
        <taxon>Bacteroidota</taxon>
        <taxon>Cytophagia</taxon>
        <taxon>Cytophagales</taxon>
        <taxon>Cyclobacteriaceae</taxon>
        <taxon>Algoriphagus</taxon>
    </lineage>
</organism>
<gene>
    <name evidence="1" type="ORF">QVH07_14025</name>
</gene>
<dbReference type="Proteomes" id="UP001171916">
    <property type="component" value="Unassembled WGS sequence"/>
</dbReference>
<accession>A0ABT7YFH2</accession>
<name>A0ABT7YFH2_9BACT</name>
<reference evidence="1" key="1">
    <citation type="submission" date="2023-06" db="EMBL/GenBank/DDBJ databases">
        <title>Robiginitalea aurantiacus sp. nov. and Algoriphagus sediminis sp. nov., isolated from coastal sediment.</title>
        <authorList>
            <person name="Zhou Z.Y."/>
            <person name="An J."/>
            <person name="Jia Y.W."/>
            <person name="Du Z.J."/>
        </authorList>
    </citation>
    <scope>NUCLEOTIDE SEQUENCE</scope>
    <source>
        <strain evidence="1">C2-7</strain>
    </source>
</reference>
<evidence type="ECO:0000313" key="2">
    <source>
        <dbReference type="Proteomes" id="UP001171916"/>
    </source>
</evidence>
<protein>
    <recommendedName>
        <fullName evidence="3">Translation initiation factor IF-1</fullName>
    </recommendedName>
</protein>
<proteinExistence type="predicted"/>
<evidence type="ECO:0008006" key="3">
    <source>
        <dbReference type="Google" id="ProtNLM"/>
    </source>
</evidence>
<sequence length="92" mass="10161">MDTQQSMVMTGKGSGQDGTINPYTGEDCIAIVKNIGERTFSIRIQRNGEILQTLDCGKGEKKEITLLAGNELYLDPNPEGPSRAKVEYKRIK</sequence>